<reference evidence="2 3" key="1">
    <citation type="journal article" date="2017" name="Curr. Microbiol.">
        <title>Mucilaginibacter ginsenosidivorans sp. nov., Isolated from Soil of Ginseng Field.</title>
        <authorList>
            <person name="Kim M.M."/>
            <person name="Siddiqi M.Z."/>
            <person name="Im W.T."/>
        </authorList>
    </citation>
    <scope>NUCLEOTIDE SEQUENCE [LARGE SCALE GENOMIC DNA]</scope>
    <source>
        <strain evidence="2 3">Gsoil 3017</strain>
    </source>
</reference>
<feature type="chain" id="PRO_5022855289" description="Porin family protein" evidence="1">
    <location>
        <begin position="23"/>
        <end position="250"/>
    </location>
</feature>
<protein>
    <recommendedName>
        <fullName evidence="4">Porin family protein</fullName>
    </recommendedName>
</protein>
<proteinExistence type="predicted"/>
<keyword evidence="1" id="KW-0732">Signal</keyword>
<dbReference type="OrthoDB" id="9773582at2"/>
<evidence type="ECO:0000256" key="1">
    <source>
        <dbReference type="SAM" id="SignalP"/>
    </source>
</evidence>
<sequence length="250" mass="27399">MKKVITIASIITIIFSASKVQAQDNDKQQDNKIYEKSYIGLYGGISNPNGNYGSTAYSNNKSGFAKRGVTFGLDGAVYVYKNLAVGYTLTFQDQGKLTYDDTYALAQGYTDSYSADATSVTATGRYHNWNILVGPQYSFVYHKFVLDLRASGGLIKIFSTPETSVQLTGIPDQTAIFYQRKASAFVLGYGGSAGLRWKFSDNWCLALKGAYISSPGPSVKNDNHTDVMGRYVTKLPISEFQTTLGLTVNF</sequence>
<feature type="signal peptide" evidence="1">
    <location>
        <begin position="1"/>
        <end position="22"/>
    </location>
</feature>
<evidence type="ECO:0008006" key="4">
    <source>
        <dbReference type="Google" id="ProtNLM"/>
    </source>
</evidence>
<dbReference type="AlphaFoldDB" id="A0A5B8UX49"/>
<dbReference type="Gene3D" id="2.40.160.20">
    <property type="match status" value="1"/>
</dbReference>
<dbReference type="Proteomes" id="UP000321479">
    <property type="component" value="Chromosome"/>
</dbReference>
<dbReference type="EMBL" id="CP042436">
    <property type="protein sequence ID" value="QEC63512.1"/>
    <property type="molecule type" value="Genomic_DNA"/>
</dbReference>
<dbReference type="RefSeq" id="WP_147032087.1">
    <property type="nucleotide sequence ID" value="NZ_CP042436.1"/>
</dbReference>
<name>A0A5B8UX49_9SPHI</name>
<dbReference type="SUPFAM" id="SSF56925">
    <property type="entry name" value="OMPA-like"/>
    <property type="match status" value="1"/>
</dbReference>
<gene>
    <name evidence="2" type="ORF">FRZ54_13295</name>
</gene>
<evidence type="ECO:0000313" key="2">
    <source>
        <dbReference type="EMBL" id="QEC63512.1"/>
    </source>
</evidence>
<accession>A0A5B8UX49</accession>
<keyword evidence="3" id="KW-1185">Reference proteome</keyword>
<dbReference type="KEGG" id="mgin:FRZ54_13295"/>
<organism evidence="2 3">
    <name type="scientific">Mucilaginibacter ginsenosidivorans</name>
    <dbReference type="NCBI Taxonomy" id="398053"/>
    <lineage>
        <taxon>Bacteria</taxon>
        <taxon>Pseudomonadati</taxon>
        <taxon>Bacteroidota</taxon>
        <taxon>Sphingobacteriia</taxon>
        <taxon>Sphingobacteriales</taxon>
        <taxon>Sphingobacteriaceae</taxon>
        <taxon>Mucilaginibacter</taxon>
    </lineage>
</organism>
<evidence type="ECO:0000313" key="3">
    <source>
        <dbReference type="Proteomes" id="UP000321479"/>
    </source>
</evidence>
<dbReference type="InterPro" id="IPR011250">
    <property type="entry name" value="OMP/PagP_B-barrel"/>
</dbReference>